<protein>
    <submittedName>
        <fullName evidence="2">Uncharacterized protein</fullName>
    </submittedName>
</protein>
<dbReference type="AlphaFoldDB" id="A0A8J3UEU0"/>
<feature type="region of interest" description="Disordered" evidence="1">
    <location>
        <begin position="1"/>
        <end position="68"/>
    </location>
</feature>
<evidence type="ECO:0000313" key="3">
    <source>
        <dbReference type="Proteomes" id="UP000644610"/>
    </source>
</evidence>
<comment type="caution">
    <text evidence="2">The sequence shown here is derived from an EMBL/GenBank/DDBJ whole genome shotgun (WGS) entry which is preliminary data.</text>
</comment>
<dbReference type="EMBL" id="BOOQ01000003">
    <property type="protein sequence ID" value="GII44259.1"/>
    <property type="molecule type" value="Genomic_DNA"/>
</dbReference>
<organism evidence="2 3">
    <name type="scientific">Planotetraspora silvatica</name>
    <dbReference type="NCBI Taxonomy" id="234614"/>
    <lineage>
        <taxon>Bacteria</taxon>
        <taxon>Bacillati</taxon>
        <taxon>Actinomycetota</taxon>
        <taxon>Actinomycetes</taxon>
        <taxon>Streptosporangiales</taxon>
        <taxon>Streptosporangiaceae</taxon>
        <taxon>Planotetraspora</taxon>
    </lineage>
</organism>
<evidence type="ECO:0000256" key="1">
    <source>
        <dbReference type="SAM" id="MobiDB-lite"/>
    </source>
</evidence>
<keyword evidence="3" id="KW-1185">Reference proteome</keyword>
<name>A0A8J3UEU0_9ACTN</name>
<accession>A0A8J3UEU0</accession>
<proteinExistence type="predicted"/>
<reference evidence="2" key="1">
    <citation type="submission" date="2021-01" db="EMBL/GenBank/DDBJ databases">
        <title>Whole genome shotgun sequence of Planotetraspora silvatica NBRC 100141.</title>
        <authorList>
            <person name="Komaki H."/>
            <person name="Tamura T."/>
        </authorList>
    </citation>
    <scope>NUCLEOTIDE SEQUENCE</scope>
    <source>
        <strain evidence="2">NBRC 100141</strain>
    </source>
</reference>
<sequence length="112" mass="11987">MVGTGLGGNEIRAKPGRSSCEAAGRHRALRTQPGPCRPVTVGRPAGRSPHPQRGLRNGPARTPEAETTVINHIRMTRLDDDLRLDLVELPQEDPDVLGLRGSEPAEDVEGLG</sequence>
<evidence type="ECO:0000313" key="2">
    <source>
        <dbReference type="EMBL" id="GII44259.1"/>
    </source>
</evidence>
<dbReference type="Proteomes" id="UP000644610">
    <property type="component" value="Unassembled WGS sequence"/>
</dbReference>
<feature type="region of interest" description="Disordered" evidence="1">
    <location>
        <begin position="91"/>
        <end position="112"/>
    </location>
</feature>
<gene>
    <name evidence="2" type="ORF">Psi02_06830</name>
</gene>